<dbReference type="PANTHER" id="PTHR47936">
    <property type="entry name" value="PPR_LONG DOMAIN-CONTAINING PROTEIN"/>
    <property type="match status" value="1"/>
</dbReference>
<feature type="region of interest" description="Disordered" evidence="5">
    <location>
        <begin position="39"/>
        <end position="60"/>
    </location>
</feature>
<dbReference type="InParanoid" id="A0A1Y2DLN9"/>
<proteinExistence type="inferred from homology"/>
<protein>
    <recommendedName>
        <fullName evidence="8">Pentatricopeptide repeat domain-containing protein</fullName>
    </recommendedName>
</protein>
<evidence type="ECO:0000256" key="1">
    <source>
        <dbReference type="ARBA" id="ARBA00006192"/>
    </source>
</evidence>
<dbReference type="STRING" id="1141098.A0A1Y2DLN9"/>
<comment type="similarity">
    <text evidence="1">Belongs to the CCM1 family.</text>
</comment>
<reference evidence="6 7" key="1">
    <citation type="submission" date="2016-07" db="EMBL/GenBank/DDBJ databases">
        <title>Pervasive Adenine N6-methylation of Active Genes in Fungi.</title>
        <authorList>
            <consortium name="DOE Joint Genome Institute"/>
            <person name="Mondo S.J."/>
            <person name="Dannebaum R.O."/>
            <person name="Kuo R.C."/>
            <person name="Labutti K."/>
            <person name="Haridas S."/>
            <person name="Kuo A."/>
            <person name="Salamov A."/>
            <person name="Ahrendt S.R."/>
            <person name="Lipzen A."/>
            <person name="Sullivan W."/>
            <person name="Andreopoulos W.B."/>
            <person name="Clum A."/>
            <person name="Lindquist E."/>
            <person name="Daum C."/>
            <person name="Ramamoorthy G.K."/>
            <person name="Gryganskyi A."/>
            <person name="Culley D."/>
            <person name="Magnuson J.K."/>
            <person name="James T.Y."/>
            <person name="O'Malley M.A."/>
            <person name="Stajich J.E."/>
            <person name="Spatafora J.W."/>
            <person name="Visel A."/>
            <person name="Grigoriev I.V."/>
        </authorList>
    </citation>
    <scope>NUCLEOTIDE SEQUENCE [LARGE SCALE GENOMIC DNA]</scope>
    <source>
        <strain evidence="6 7">CBS 129021</strain>
    </source>
</reference>
<accession>A0A1Y2DLN9</accession>
<comment type="caution">
    <text evidence="6">The sequence shown here is derived from an EMBL/GenBank/DDBJ whole genome shotgun (WGS) entry which is preliminary data.</text>
</comment>
<evidence type="ECO:0000256" key="2">
    <source>
        <dbReference type="ARBA" id="ARBA00022737"/>
    </source>
</evidence>
<evidence type="ECO:0000313" key="6">
    <source>
        <dbReference type="EMBL" id="ORY60177.1"/>
    </source>
</evidence>
<evidence type="ECO:0000256" key="3">
    <source>
        <dbReference type="ARBA" id="ARBA00044493"/>
    </source>
</evidence>
<dbReference type="GeneID" id="63777133"/>
<comment type="function">
    <text evidence="3">Regulates mitochondrial small subunit maturation by controlling 15S rRNA 5'-end processing. Localizes to the 5' precursor of the 15S rRNA in a position that is subsequently occupied by mS47 in the mature yeast mtSSU. Uses structure and sequence-specific RNA recognition, binding to a single-stranded region of the precursor and specifically recognizing bases -6 to -1. The exchange of Ccm1 for mS47 is coupled to the irreversible removal of precursor rRNA that is accompanied by conformational changes of the mitoribosomal proteins uS5m and mS26. These conformational changes signal completion of 5'-end rRNA processing through protection of the mature 5'-end of the 15S rRNA and stabilization of mS47. The removal of the 5' precursor together with the dissociation of Ccm1 may be catalyzed by the 5'-3' exoribonuclease Pet127. Involved in the specific removal of group I introns in mitochondrial encoded transcripts.</text>
</comment>
<evidence type="ECO:0000256" key="4">
    <source>
        <dbReference type="ARBA" id="ARBA00044511"/>
    </source>
</evidence>
<dbReference type="Proteomes" id="UP000193689">
    <property type="component" value="Unassembled WGS sequence"/>
</dbReference>
<dbReference type="RefSeq" id="XP_040712611.1">
    <property type="nucleotide sequence ID" value="XM_040860921.1"/>
</dbReference>
<feature type="compositionally biased region" description="Low complexity" evidence="5">
    <location>
        <begin position="39"/>
        <end position="52"/>
    </location>
</feature>
<keyword evidence="7" id="KW-1185">Reference proteome</keyword>
<evidence type="ECO:0000256" key="5">
    <source>
        <dbReference type="SAM" id="MobiDB-lite"/>
    </source>
</evidence>
<dbReference type="OrthoDB" id="185373at2759"/>
<dbReference type="InterPro" id="IPR011990">
    <property type="entry name" value="TPR-like_helical_dom_sf"/>
</dbReference>
<dbReference type="Gene3D" id="1.25.40.10">
    <property type="entry name" value="Tetratricopeptide repeat domain"/>
    <property type="match status" value="1"/>
</dbReference>
<gene>
    <name evidence="6" type="ORF">BCR38DRAFT_444175</name>
</gene>
<comment type="subunit">
    <text evidence="4">Binds to mitochondrial small subunit 15S rRNA.</text>
</comment>
<organism evidence="6 7">
    <name type="scientific">Pseudomassariella vexata</name>
    <dbReference type="NCBI Taxonomy" id="1141098"/>
    <lineage>
        <taxon>Eukaryota</taxon>
        <taxon>Fungi</taxon>
        <taxon>Dikarya</taxon>
        <taxon>Ascomycota</taxon>
        <taxon>Pezizomycotina</taxon>
        <taxon>Sordariomycetes</taxon>
        <taxon>Xylariomycetidae</taxon>
        <taxon>Amphisphaeriales</taxon>
        <taxon>Pseudomassariaceae</taxon>
        <taxon>Pseudomassariella</taxon>
    </lineage>
</organism>
<sequence length="796" mass="91116">MPPSKSLLLEIGSRDFICRSCISSLRRTALPRRWEIRRASQTAQATQAAAPPRSKPQPVDDAERLRTLKALGLLKEQDKDVTVNYFDQGKDGKLRRLRGEEEFADVLNGGDFEQDLKAMEESFGHATKFFDSVKVQDEEEGIDKPRRKPGVRESEVDTEADLMDDILDEDEEYSSALPSISNKEVRPKLKPTIAELNQRLQAAARRLASGKKIREQTVRDVWSSYSRARRELAHTWHSVPTAVWDLLWNLLAVDKPFNTNRMHHILILSRDLGAAGYKLDDGQQLLAIEAMFLDGRAKEAIESHRKSVTTLGAKPETFLEYWQLGLRMYCLTADLERAERVLNKLLDSPYPTDPRVMLAFIRVLAAKTPGTDEKAYKAYRRLRELLGDSMVIEDYDEIITYFLVANRTEQALWIFVEMMTRGSIVLRKRDKLPPSVANPFFFGKWIKRLVLSGDTNGAYNVLVLMKQKGISPRPMQINPLIGSLLRTGTADNVARAEDIAWAMINHRIQFVKRREREYSDPVEYIRFHLVGDGWAKANLETFSLLAENYRERGIHVKMEELWEAFRGAALAPDAFLLNQLLMSYLQAGQGTNVARMCRNLTTEYKIEPDPWTFMTLWQALPINRQHRVRESELPGELVKSRQLFAEMVAYAPAFQEEGMSIDLAKKILHTFRLIGDKIGMLVAYRAIRQVFKLKNAEPMVLEMVYGAMDIEKSARTHKGRQRLTLSAHRIEHYLSHRLQELIKVGEVPAADDLPPQVKTEEMSNFLELHLESEIANIPDVEELFKQAAQAMGVYHP</sequence>
<evidence type="ECO:0008006" key="8">
    <source>
        <dbReference type="Google" id="ProtNLM"/>
    </source>
</evidence>
<name>A0A1Y2DLN9_9PEZI</name>
<dbReference type="PANTHER" id="PTHR47936:SF1">
    <property type="entry name" value="PENTATRICOPEPTIDE REPEAT-CONTAINING PROTEIN GUN1, CHLOROPLASTIC"/>
    <property type="match status" value="1"/>
</dbReference>
<keyword evidence="2" id="KW-0677">Repeat</keyword>
<dbReference type="AlphaFoldDB" id="A0A1Y2DLN9"/>
<dbReference type="EMBL" id="MCFJ01000012">
    <property type="protein sequence ID" value="ORY60177.1"/>
    <property type="molecule type" value="Genomic_DNA"/>
</dbReference>
<evidence type="ECO:0000313" key="7">
    <source>
        <dbReference type="Proteomes" id="UP000193689"/>
    </source>
</evidence>